<keyword evidence="2" id="KW-1185">Reference proteome</keyword>
<gene>
    <name evidence="1" type="ORF">FSCOSCO3_A007733</name>
</gene>
<sequence>YKPAFRFLPGSPTQLKLQASAEAVQVARQNRQVASQPLPLMSMQRAESDAWARVTAQGGNPTDRRNILSRMEVQFGQYRGQTFHWLLTHDVGYSAGLLASHKMERGGGNKDVLLEYACLFPSMAAAIEDKLRAGTDAEGDCTVWFGAYSSMTFRELYESTGKDVSSNRSWVRIGAVNNPGSRLAKLKLYVARRDRSVGVKVLKGLKQLITQMWERTVECWEMFLVNDANL</sequence>
<dbReference type="EMBL" id="CAWUFR010000334">
    <property type="protein sequence ID" value="CAK6976130.1"/>
    <property type="molecule type" value="Genomic_DNA"/>
</dbReference>
<reference evidence="1 2" key="1">
    <citation type="submission" date="2024-01" db="EMBL/GenBank/DDBJ databases">
        <authorList>
            <person name="Alioto T."/>
            <person name="Alioto T."/>
            <person name="Gomez Garrido J."/>
        </authorList>
    </citation>
    <scope>NUCLEOTIDE SEQUENCE [LARGE SCALE GENOMIC DNA]</scope>
</reference>
<dbReference type="Proteomes" id="UP001314229">
    <property type="component" value="Unassembled WGS sequence"/>
</dbReference>
<proteinExistence type="predicted"/>
<name>A0AAV1PY29_SCOSC</name>
<dbReference type="AlphaFoldDB" id="A0AAV1PY29"/>
<evidence type="ECO:0000313" key="2">
    <source>
        <dbReference type="Proteomes" id="UP001314229"/>
    </source>
</evidence>
<evidence type="ECO:0000313" key="1">
    <source>
        <dbReference type="EMBL" id="CAK6976130.1"/>
    </source>
</evidence>
<accession>A0AAV1PY29</accession>
<comment type="caution">
    <text evidence="1">The sequence shown here is derived from an EMBL/GenBank/DDBJ whole genome shotgun (WGS) entry which is preliminary data.</text>
</comment>
<feature type="non-terminal residue" evidence="1">
    <location>
        <position position="1"/>
    </location>
</feature>
<protein>
    <submittedName>
        <fullName evidence="1">Uncharacterized protein DAT39_023324, partial</fullName>
    </submittedName>
</protein>
<organism evidence="1 2">
    <name type="scientific">Scomber scombrus</name>
    <name type="common">Atlantic mackerel</name>
    <name type="synonym">Scomber vernalis</name>
    <dbReference type="NCBI Taxonomy" id="13677"/>
    <lineage>
        <taxon>Eukaryota</taxon>
        <taxon>Metazoa</taxon>
        <taxon>Chordata</taxon>
        <taxon>Craniata</taxon>
        <taxon>Vertebrata</taxon>
        <taxon>Euteleostomi</taxon>
        <taxon>Actinopterygii</taxon>
        <taxon>Neopterygii</taxon>
        <taxon>Teleostei</taxon>
        <taxon>Neoteleostei</taxon>
        <taxon>Acanthomorphata</taxon>
        <taxon>Pelagiaria</taxon>
        <taxon>Scombriformes</taxon>
        <taxon>Scombridae</taxon>
        <taxon>Scomber</taxon>
    </lineage>
</organism>